<feature type="non-terminal residue" evidence="1">
    <location>
        <position position="83"/>
    </location>
</feature>
<dbReference type="EMBL" id="OW152830">
    <property type="protein sequence ID" value="CAH2048929.1"/>
    <property type="molecule type" value="Genomic_DNA"/>
</dbReference>
<dbReference type="Proteomes" id="UP000837857">
    <property type="component" value="Chromosome 18"/>
</dbReference>
<protein>
    <submittedName>
        <fullName evidence="1">Uncharacterized protein</fullName>
    </submittedName>
</protein>
<reference evidence="1" key="1">
    <citation type="submission" date="2022-03" db="EMBL/GenBank/DDBJ databases">
        <authorList>
            <person name="Martin H S."/>
        </authorList>
    </citation>
    <scope>NUCLEOTIDE SEQUENCE</scope>
</reference>
<sequence>MRVINACPIAALFPAAALYSAGENSGQTRREQRRVNSLVDGNRPPLVDLERRGVSWILWLHYFRRTVRGHWDRLMDAVAPNSF</sequence>
<keyword evidence="2" id="KW-1185">Reference proteome</keyword>
<evidence type="ECO:0000313" key="2">
    <source>
        <dbReference type="Proteomes" id="UP000837857"/>
    </source>
</evidence>
<evidence type="ECO:0000313" key="1">
    <source>
        <dbReference type="EMBL" id="CAH2048929.1"/>
    </source>
</evidence>
<proteinExistence type="predicted"/>
<organism evidence="1 2">
    <name type="scientific">Iphiclides podalirius</name>
    <name type="common">scarce swallowtail</name>
    <dbReference type="NCBI Taxonomy" id="110791"/>
    <lineage>
        <taxon>Eukaryota</taxon>
        <taxon>Metazoa</taxon>
        <taxon>Ecdysozoa</taxon>
        <taxon>Arthropoda</taxon>
        <taxon>Hexapoda</taxon>
        <taxon>Insecta</taxon>
        <taxon>Pterygota</taxon>
        <taxon>Neoptera</taxon>
        <taxon>Endopterygota</taxon>
        <taxon>Lepidoptera</taxon>
        <taxon>Glossata</taxon>
        <taxon>Ditrysia</taxon>
        <taxon>Papilionoidea</taxon>
        <taxon>Papilionidae</taxon>
        <taxon>Papilioninae</taxon>
        <taxon>Iphiclides</taxon>
    </lineage>
</organism>
<gene>
    <name evidence="1" type="ORF">IPOD504_LOCUS6486</name>
</gene>
<accession>A0ABN8I545</accession>
<name>A0ABN8I545_9NEOP</name>